<evidence type="ECO:0000313" key="2">
    <source>
        <dbReference type="EMBL" id="PMD35073.1"/>
    </source>
</evidence>
<dbReference type="Pfam" id="PF06985">
    <property type="entry name" value="HET"/>
    <property type="match status" value="1"/>
</dbReference>
<dbReference type="STRING" id="1149755.A0A2J6R9C3"/>
<dbReference type="PANTHER" id="PTHR33112">
    <property type="entry name" value="DOMAIN PROTEIN, PUTATIVE-RELATED"/>
    <property type="match status" value="1"/>
</dbReference>
<dbReference type="OrthoDB" id="5362512at2759"/>
<dbReference type="EMBL" id="KZ613953">
    <property type="protein sequence ID" value="PMD35073.1"/>
    <property type="molecule type" value="Genomic_DNA"/>
</dbReference>
<proteinExistence type="predicted"/>
<reference evidence="2 3" key="1">
    <citation type="submission" date="2016-04" db="EMBL/GenBank/DDBJ databases">
        <title>A degradative enzymes factory behind the ericoid mycorrhizal symbiosis.</title>
        <authorList>
            <consortium name="DOE Joint Genome Institute"/>
            <person name="Martino E."/>
            <person name="Morin E."/>
            <person name="Grelet G."/>
            <person name="Kuo A."/>
            <person name="Kohler A."/>
            <person name="Daghino S."/>
            <person name="Barry K."/>
            <person name="Choi C."/>
            <person name="Cichocki N."/>
            <person name="Clum A."/>
            <person name="Copeland A."/>
            <person name="Hainaut M."/>
            <person name="Haridas S."/>
            <person name="Labutti K."/>
            <person name="Lindquist E."/>
            <person name="Lipzen A."/>
            <person name="Khouja H.-R."/>
            <person name="Murat C."/>
            <person name="Ohm R."/>
            <person name="Olson A."/>
            <person name="Spatafora J."/>
            <person name="Veneault-Fourrey C."/>
            <person name="Henrissat B."/>
            <person name="Grigoriev I."/>
            <person name="Martin F."/>
            <person name="Perotto S."/>
        </authorList>
    </citation>
    <scope>NUCLEOTIDE SEQUENCE [LARGE SCALE GENOMIC DNA]</scope>
    <source>
        <strain evidence="2 3">F</strain>
    </source>
</reference>
<feature type="domain" description="Heterokaryon incompatibility" evidence="1">
    <location>
        <begin position="205"/>
        <end position="364"/>
    </location>
</feature>
<evidence type="ECO:0000313" key="3">
    <source>
        <dbReference type="Proteomes" id="UP000235786"/>
    </source>
</evidence>
<keyword evidence="3" id="KW-1185">Reference proteome</keyword>
<dbReference type="AlphaFoldDB" id="A0A2J6R9C3"/>
<evidence type="ECO:0000259" key="1">
    <source>
        <dbReference type="Pfam" id="PF06985"/>
    </source>
</evidence>
<protein>
    <submittedName>
        <fullName evidence="2">HET-domain-containing protein</fullName>
    </submittedName>
</protein>
<sequence>MSERTLCEYCRKIIIDYRSGDNRAIRFEFGRHDYYPGLPALTKSAQDGCEVCRLFKVGIEAYFRREIPRLNPDVSEWGGDFSITTLCFFLENSTLNNQVEESVNGPFQLVLEINGPQIRLPWIPFDVFAEEGSAAALQGRIQRRLPSLDATSDESIGLIKHWLRECDEGHDACLRIGPSQQPTRVIDVSSPVPRLLLTENSSDNYIALSHCWGHPNLCAPPLTTETRSLEARLQGIDMRDLPRNFRDAITITRKLGLRYVWIDSLCIIQDSPSDWEQEAARMADVYKGSYITIAATSAISSHDGFLKRPARTQPLAKVPYLHKDSGKLEGHFNLRLTDAHWAENSFDKHIEESVWNQRGWTFQERLLPKRVLRFAKDAFCLECRTRDYTEFNQPGTASGNRTTWFENDGHRLLRELPKQDRLYLRWYALVERYCLRDFTYAKDKLAAIAGLAQEMAGFVDDVYLGGLWKNDLCRGLMWDTVDMDDDYTRIKAYSDRAPSWSWAHFDGRITWASASANYQCILFTLLDYKTTQIADQVAGTCGWIKVSGKLMDVSAALLKQPSVGYVSTHNIILKDLKIGEGTLDLKDTSYAKPGLRAFLVHEVAASHGLNSYTYPQGLLLERTQKCSDEYRRVGTFAFDRFFSEAAGTIDLFDHRPTEIFTIV</sequence>
<accession>A0A2J6R9C3</accession>
<gene>
    <name evidence="2" type="ORF">L207DRAFT_638524</name>
</gene>
<organism evidence="2 3">
    <name type="scientific">Hyaloscypha variabilis (strain UAMH 11265 / GT02V1 / F)</name>
    <name type="common">Meliniomyces variabilis</name>
    <dbReference type="NCBI Taxonomy" id="1149755"/>
    <lineage>
        <taxon>Eukaryota</taxon>
        <taxon>Fungi</taxon>
        <taxon>Dikarya</taxon>
        <taxon>Ascomycota</taxon>
        <taxon>Pezizomycotina</taxon>
        <taxon>Leotiomycetes</taxon>
        <taxon>Helotiales</taxon>
        <taxon>Hyaloscyphaceae</taxon>
        <taxon>Hyaloscypha</taxon>
        <taxon>Hyaloscypha variabilis</taxon>
    </lineage>
</organism>
<dbReference type="PANTHER" id="PTHR33112:SF16">
    <property type="entry name" value="HETEROKARYON INCOMPATIBILITY DOMAIN-CONTAINING PROTEIN"/>
    <property type="match status" value="1"/>
</dbReference>
<dbReference type="Proteomes" id="UP000235786">
    <property type="component" value="Unassembled WGS sequence"/>
</dbReference>
<name>A0A2J6R9C3_HYAVF</name>
<dbReference type="InterPro" id="IPR010730">
    <property type="entry name" value="HET"/>
</dbReference>